<evidence type="ECO:0000256" key="8">
    <source>
        <dbReference type="ARBA" id="ARBA00022842"/>
    </source>
</evidence>
<keyword evidence="8 13" id="KW-0460">Magnesium</keyword>
<dbReference type="Pfam" id="PF00122">
    <property type="entry name" value="E1-E2_ATPase"/>
    <property type="match status" value="1"/>
</dbReference>
<evidence type="ECO:0000256" key="6">
    <source>
        <dbReference type="ARBA" id="ARBA00022741"/>
    </source>
</evidence>
<evidence type="ECO:0000256" key="13">
    <source>
        <dbReference type="RuleBase" id="RU362033"/>
    </source>
</evidence>
<dbReference type="InterPro" id="IPR008250">
    <property type="entry name" value="ATPase_P-typ_transduc_dom_A_sf"/>
</dbReference>
<dbReference type="InterPro" id="IPR023299">
    <property type="entry name" value="ATPase_P-typ_cyto_dom_N"/>
</dbReference>
<dbReference type="SUPFAM" id="SSF81660">
    <property type="entry name" value="Metal cation-transporting ATPase, ATP-binding domain N"/>
    <property type="match status" value="1"/>
</dbReference>
<comment type="similarity">
    <text evidence="3 13">Belongs to the cation transport ATPase (P-type) (TC 3.A.3) family. Type IV subfamily.</text>
</comment>
<reference evidence="18 19" key="1">
    <citation type="journal article" date="2022" name="bioRxiv">
        <title>Genomics of Preaxostyla Flagellates Illuminates Evolutionary Transitions and the Path Towards Mitochondrial Loss.</title>
        <authorList>
            <person name="Novak L.V.F."/>
            <person name="Treitli S.C."/>
            <person name="Pyrih J."/>
            <person name="Halakuc P."/>
            <person name="Pipaliya S.V."/>
            <person name="Vacek V."/>
            <person name="Brzon O."/>
            <person name="Soukal P."/>
            <person name="Eme L."/>
            <person name="Dacks J.B."/>
            <person name="Karnkowska A."/>
            <person name="Elias M."/>
            <person name="Hampl V."/>
        </authorList>
    </citation>
    <scope>NUCLEOTIDE SEQUENCE [LARGE SCALE GENOMIC DNA]</scope>
    <source>
        <strain evidence="18">NAU3</strain>
        <tissue evidence="18">Gut</tissue>
    </source>
</reference>
<dbReference type="Gene3D" id="2.70.150.10">
    <property type="entry name" value="Calcium-transporting ATPase, cytoplasmic transduction domain A"/>
    <property type="match status" value="1"/>
</dbReference>
<dbReference type="SFLD" id="SFLDG00002">
    <property type="entry name" value="C1.7:_P-type_atpase_like"/>
    <property type="match status" value="1"/>
</dbReference>
<dbReference type="PANTHER" id="PTHR24092">
    <property type="entry name" value="PROBABLE PHOSPHOLIPID-TRANSPORTING ATPASE"/>
    <property type="match status" value="1"/>
</dbReference>
<comment type="caution">
    <text evidence="18">The sequence shown here is derived from an EMBL/GenBank/DDBJ whole genome shotgun (WGS) entry which is preliminary data.</text>
</comment>
<keyword evidence="9 13" id="KW-1278">Translocase</keyword>
<dbReference type="Pfam" id="PF13246">
    <property type="entry name" value="Cation_ATPase"/>
    <property type="match status" value="1"/>
</dbReference>
<dbReference type="Proteomes" id="UP001281761">
    <property type="component" value="Unassembled WGS sequence"/>
</dbReference>
<feature type="transmembrane region" description="Helical" evidence="13">
    <location>
        <begin position="1235"/>
        <end position="1255"/>
    </location>
</feature>
<feature type="transmembrane region" description="Helical" evidence="13">
    <location>
        <begin position="1343"/>
        <end position="1364"/>
    </location>
</feature>
<evidence type="ECO:0000313" key="19">
    <source>
        <dbReference type="Proteomes" id="UP001281761"/>
    </source>
</evidence>
<keyword evidence="10 13" id="KW-1133">Transmembrane helix</keyword>
<feature type="transmembrane region" description="Helical" evidence="13">
    <location>
        <begin position="327"/>
        <end position="351"/>
    </location>
</feature>
<dbReference type="Gene3D" id="3.40.1110.10">
    <property type="entry name" value="Calcium-transporting ATPase, cytoplasmic domain N"/>
    <property type="match status" value="2"/>
</dbReference>
<organism evidence="18 19">
    <name type="scientific">Blattamonas nauphoetae</name>
    <dbReference type="NCBI Taxonomy" id="2049346"/>
    <lineage>
        <taxon>Eukaryota</taxon>
        <taxon>Metamonada</taxon>
        <taxon>Preaxostyla</taxon>
        <taxon>Oxymonadida</taxon>
        <taxon>Blattamonas</taxon>
    </lineage>
</organism>
<keyword evidence="6 13" id="KW-0547">Nucleotide-binding</keyword>
<feature type="compositionally biased region" description="Polar residues" evidence="14">
    <location>
        <begin position="585"/>
        <end position="594"/>
    </location>
</feature>
<dbReference type="PANTHER" id="PTHR24092:SF150">
    <property type="entry name" value="PHOSPHOLIPID-TRANSPORTING ATPASE"/>
    <property type="match status" value="1"/>
</dbReference>
<feature type="region of interest" description="Disordered" evidence="14">
    <location>
        <begin position="521"/>
        <end position="568"/>
    </location>
</feature>
<feature type="compositionally biased region" description="Low complexity" evidence="14">
    <location>
        <begin position="666"/>
        <end position="677"/>
    </location>
</feature>
<evidence type="ECO:0000256" key="10">
    <source>
        <dbReference type="ARBA" id="ARBA00022989"/>
    </source>
</evidence>
<evidence type="ECO:0000256" key="3">
    <source>
        <dbReference type="ARBA" id="ARBA00008109"/>
    </source>
</evidence>
<accession>A0ABQ9X111</accession>
<dbReference type="InterPro" id="IPR032631">
    <property type="entry name" value="P-type_ATPase_N"/>
</dbReference>
<keyword evidence="4 13" id="KW-0812">Transmembrane</keyword>
<feature type="transmembrane region" description="Helical" evidence="13">
    <location>
        <begin position="1185"/>
        <end position="1205"/>
    </location>
</feature>
<dbReference type="SUPFAM" id="SSF81665">
    <property type="entry name" value="Calcium ATPase, transmembrane domain M"/>
    <property type="match status" value="1"/>
</dbReference>
<dbReference type="InterPro" id="IPR059000">
    <property type="entry name" value="ATPase_P-type_domA"/>
</dbReference>
<keyword evidence="5" id="KW-0479">Metal-binding</keyword>
<feature type="transmembrane region" description="Helical" evidence="13">
    <location>
        <begin position="1275"/>
        <end position="1294"/>
    </location>
</feature>
<feature type="transmembrane region" description="Helical" evidence="13">
    <location>
        <begin position="380"/>
        <end position="404"/>
    </location>
</feature>
<feature type="transmembrane region" description="Helical" evidence="13">
    <location>
        <begin position="57"/>
        <end position="74"/>
    </location>
</feature>
<feature type="compositionally biased region" description="Polar residues" evidence="14">
    <location>
        <begin position="522"/>
        <end position="538"/>
    </location>
</feature>
<keyword evidence="11 13" id="KW-0472">Membrane</keyword>
<dbReference type="Pfam" id="PF16212">
    <property type="entry name" value="PhoLip_ATPase_C"/>
    <property type="match status" value="1"/>
</dbReference>
<evidence type="ECO:0000256" key="12">
    <source>
        <dbReference type="ARBA" id="ARBA00034036"/>
    </source>
</evidence>
<protein>
    <recommendedName>
        <fullName evidence="13">Phospholipid-transporting ATPase</fullName>
        <ecNumber evidence="13">7.6.2.1</ecNumber>
    </recommendedName>
</protein>
<feature type="domain" description="P-type ATPase C-terminal" evidence="17">
    <location>
        <begin position="1122"/>
        <end position="1371"/>
    </location>
</feature>
<dbReference type="NCBIfam" id="TIGR01494">
    <property type="entry name" value="ATPase_P-type"/>
    <property type="match status" value="1"/>
</dbReference>
<feature type="domain" description="P-type ATPase A" evidence="15">
    <location>
        <begin position="109"/>
        <end position="177"/>
    </location>
</feature>
<feature type="transmembrane region" description="Helical" evidence="13">
    <location>
        <begin position="1301"/>
        <end position="1323"/>
    </location>
</feature>
<dbReference type="Gene3D" id="3.40.50.1000">
    <property type="entry name" value="HAD superfamily/HAD-like"/>
    <property type="match status" value="2"/>
</dbReference>
<evidence type="ECO:0000256" key="2">
    <source>
        <dbReference type="ARBA" id="ARBA00004308"/>
    </source>
</evidence>
<dbReference type="PRINTS" id="PR00119">
    <property type="entry name" value="CATATPASE"/>
</dbReference>
<evidence type="ECO:0000256" key="9">
    <source>
        <dbReference type="ARBA" id="ARBA00022967"/>
    </source>
</evidence>
<dbReference type="InterPro" id="IPR036412">
    <property type="entry name" value="HAD-like_sf"/>
</dbReference>
<dbReference type="InterPro" id="IPR044492">
    <property type="entry name" value="P_typ_ATPase_HD_dom"/>
</dbReference>
<dbReference type="EMBL" id="JARBJD010000266">
    <property type="protein sequence ID" value="KAK2945273.1"/>
    <property type="molecule type" value="Genomic_DNA"/>
</dbReference>
<evidence type="ECO:0000256" key="5">
    <source>
        <dbReference type="ARBA" id="ARBA00022723"/>
    </source>
</evidence>
<feature type="region of interest" description="Disordered" evidence="14">
    <location>
        <begin position="658"/>
        <end position="693"/>
    </location>
</feature>
<dbReference type="InterPro" id="IPR023214">
    <property type="entry name" value="HAD_sf"/>
</dbReference>
<proteinExistence type="inferred from homology"/>
<evidence type="ECO:0000256" key="14">
    <source>
        <dbReference type="SAM" id="MobiDB-lite"/>
    </source>
</evidence>
<dbReference type="InterPro" id="IPR018303">
    <property type="entry name" value="ATPase_P-typ_P_site"/>
</dbReference>
<dbReference type="Pfam" id="PF16209">
    <property type="entry name" value="PhoLip_ATPase_N"/>
    <property type="match status" value="1"/>
</dbReference>
<dbReference type="SFLD" id="SFLDF00027">
    <property type="entry name" value="p-type_atpase"/>
    <property type="match status" value="1"/>
</dbReference>
<evidence type="ECO:0000256" key="7">
    <source>
        <dbReference type="ARBA" id="ARBA00022840"/>
    </source>
</evidence>
<dbReference type="NCBIfam" id="TIGR01652">
    <property type="entry name" value="ATPase-Plipid"/>
    <property type="match status" value="1"/>
</dbReference>
<keyword evidence="7 13" id="KW-0067">ATP-binding</keyword>
<sequence length="1403" mass="157606">MRISKNVDTTASQRSFSIRNPDNGKIFVKNNIRTSKYHWWNFVFRDLLEQFRHASNIYFLLLAIINFLPGLDIFKPMNQLLPFIFIVVVTMLKDGYEDILRHITDNKTNSTPVSVFTDTRFVSKQCHEICVGDLVYVSQDEEIPADLIILATSGQDGICYVNTMNLDGEANLKTKRANPTLNSFINSPQSFNWPEKLEHPVQPLNLSLSINCDGLNQPLLSSSSCSQANSETQLQSAWKIPVALLQGTVTAQPPSRSLVDFTGRLEFSSPSNLETIPIDDNQLLLKGCTLKNTEAVVGLTVFTGQQTKIQLNAQGSKAKMSRLEWRLNAMVVAVVVVNVIFVIVTALLQFWNEAKQRKSAPYLQWPAQQPLSRLFLNHGAGLILFGYLVPVSLFVSIEFARIITKCFMEQDRRMRGRKTQEEEDIEMGTYSTVRAEIKAAKKNKSDYPLEPRPAEDPIEAGHMVCRTSTLNEELGMVEHIFTDKTGTLTQNKMVFKRCSLGPELFEFEAVDDPAQLQKILEGSNTSPFPSDGSCTPNPLVTPRPSSPPNRQEQSRSTQHEDLLPHGTVSHLPDLKTHLKGLLSTEGGNQPSFLQIHNGKEQLPSDNSHGSLVKNSTFHFVTALLLCHDALPEQIDFEREEMERRQKLKQQAASVTDILFRRSRSKTPTPSQQSTPNPATTPFPSSPAVSTLSDDDAKIDGIETHQPIFRFQSTSPDDIAFLNMLQASGFTFSNRTTESLSVTCGGSTLQFKILAALPFTSARRRMSVLVRCPDGNVRLYIKGADSTILPMCIGAHAPANGLTFSQTLKKSQQTDTLSPEHIYEKTNGIIDDLSRSGYRTLCVCHREIANEELDAWLPKYKDAELSIDDRASKIEAAFMELEGKGMNLIGCTGVEDKLQDGCADTIDYFLKAGVRVWILTGDKVDTAVNIAFSCQLLKQNTITHYITSETGQMLKSELPQVAAKLIAWSEAIAADQRADFTSKLLAELQLVRLLRHFNVDTKKWRKLLTTNMQALMSTLPDLPQMEEKIEGQETAMIVDGWFIHSILQSEHLMDLFILVTDKCDGVVCCRIAPIQKALIVRMVKVKRKKVTLAIGDGANDVSMIQEAHVGVGIQGLEGLNASQNADYSIAQFRYLKRLCAVHGHFNINRFASLITYSFLKNIVFTTVLFVYQFSTGFSQQINFEDWFGTLFNLAFTSIPIMIIVLTDKDVPDWVMMKCPSLYRHYRNGRDLNLSKIVGWPVTGMAVGVLFTVLLQWVFGKGDLVTETGQMGQFDHFIGMIDTAMLALVTLIVMWYSNLWSSIFILTVSLSFAVYLLAMVVITVIRPLSPLFYFSFLHLWRSPLFYLSFFVILVACFVPFTIFSYLRRRYFPTARDKALSTLNPGLRFRHNPPASLQKVKYIRVN</sequence>
<name>A0ABQ9X111_9EUKA</name>
<evidence type="ECO:0000256" key="11">
    <source>
        <dbReference type="ARBA" id="ARBA00023136"/>
    </source>
</evidence>
<comment type="subcellular location">
    <subcellularLocation>
        <location evidence="2">Endomembrane system</location>
    </subcellularLocation>
    <subcellularLocation>
        <location evidence="1 13">Membrane</location>
        <topology evidence="1 13">Multi-pass membrane protein</topology>
    </subcellularLocation>
</comment>
<dbReference type="PROSITE" id="PS00154">
    <property type="entry name" value="ATPASE_E1_E2"/>
    <property type="match status" value="1"/>
</dbReference>
<dbReference type="SFLD" id="SFLDS00003">
    <property type="entry name" value="Haloacid_Dehalogenase"/>
    <property type="match status" value="1"/>
</dbReference>
<evidence type="ECO:0000313" key="18">
    <source>
        <dbReference type="EMBL" id="KAK2945273.1"/>
    </source>
</evidence>
<dbReference type="EC" id="7.6.2.1" evidence="13"/>
<evidence type="ECO:0000259" key="16">
    <source>
        <dbReference type="Pfam" id="PF16209"/>
    </source>
</evidence>
<dbReference type="SUPFAM" id="SSF81653">
    <property type="entry name" value="Calcium ATPase, transduction domain A"/>
    <property type="match status" value="1"/>
</dbReference>
<dbReference type="InterPro" id="IPR006539">
    <property type="entry name" value="P-type_ATPase_IV"/>
</dbReference>
<dbReference type="InterPro" id="IPR032630">
    <property type="entry name" value="P_typ_ATPase_c"/>
</dbReference>
<evidence type="ECO:0000256" key="4">
    <source>
        <dbReference type="ARBA" id="ARBA00022692"/>
    </source>
</evidence>
<dbReference type="InterPro" id="IPR023298">
    <property type="entry name" value="ATPase_P-typ_TM_dom_sf"/>
</dbReference>
<comment type="catalytic activity">
    <reaction evidence="12 13">
        <text>ATP + H2O + phospholipidSide 1 = ADP + phosphate + phospholipidSide 2.</text>
        <dbReference type="EC" id="7.6.2.1"/>
    </reaction>
</comment>
<gene>
    <name evidence="18" type="ORF">BLNAU_19774</name>
</gene>
<evidence type="ECO:0000256" key="1">
    <source>
        <dbReference type="ARBA" id="ARBA00004141"/>
    </source>
</evidence>
<feature type="domain" description="P-type ATPase N-terminal" evidence="16">
    <location>
        <begin position="24"/>
        <end position="77"/>
    </location>
</feature>
<dbReference type="SUPFAM" id="SSF56784">
    <property type="entry name" value="HAD-like"/>
    <property type="match status" value="1"/>
</dbReference>
<dbReference type="InterPro" id="IPR001757">
    <property type="entry name" value="P_typ_ATPase"/>
</dbReference>
<feature type="region of interest" description="Disordered" evidence="14">
    <location>
        <begin position="580"/>
        <end position="607"/>
    </location>
</feature>
<keyword evidence="19" id="KW-1185">Reference proteome</keyword>
<evidence type="ECO:0000259" key="17">
    <source>
        <dbReference type="Pfam" id="PF16212"/>
    </source>
</evidence>
<evidence type="ECO:0000259" key="15">
    <source>
        <dbReference type="Pfam" id="PF00122"/>
    </source>
</evidence>